<keyword evidence="7" id="KW-0119">Carbohydrate metabolism</keyword>
<name>A0A9W8MM21_9AGAR</name>
<dbReference type="InterPro" id="IPR050248">
    <property type="entry name" value="Polysacc_deacetylase_ArnD"/>
</dbReference>
<evidence type="ECO:0000313" key="17">
    <source>
        <dbReference type="EMBL" id="KAJ2934972.1"/>
    </source>
</evidence>
<dbReference type="InterPro" id="IPR011330">
    <property type="entry name" value="Glyco_hydro/deAcase_b/a-brl"/>
</dbReference>
<dbReference type="OrthoDB" id="407355at2759"/>
<dbReference type="PROSITE" id="PS51677">
    <property type="entry name" value="NODB"/>
    <property type="match status" value="1"/>
</dbReference>
<dbReference type="Pfam" id="PF01522">
    <property type="entry name" value="Polysacc_deac_1"/>
    <property type="match status" value="1"/>
</dbReference>
<keyword evidence="8" id="KW-0170">Cobalt</keyword>
<comment type="subcellular location">
    <subcellularLocation>
        <location evidence="2">Cell membrane</location>
        <topology evidence="2">Lipid-anchor</topology>
        <topology evidence="2">GPI-anchor</topology>
    </subcellularLocation>
</comment>
<dbReference type="SUPFAM" id="SSF88713">
    <property type="entry name" value="Glycoside hydrolase/deacetylase"/>
    <property type="match status" value="1"/>
</dbReference>
<keyword evidence="11" id="KW-0624">Polysaccharide degradation</keyword>
<dbReference type="EMBL" id="JANBPK010000707">
    <property type="protein sequence ID" value="KAJ2934972.1"/>
    <property type="molecule type" value="Genomic_DNA"/>
</dbReference>
<evidence type="ECO:0000256" key="7">
    <source>
        <dbReference type="ARBA" id="ARBA00023277"/>
    </source>
</evidence>
<keyword evidence="10" id="KW-0961">Cell wall biogenesis/degradation</keyword>
<evidence type="ECO:0000313" key="18">
    <source>
        <dbReference type="Proteomes" id="UP001140091"/>
    </source>
</evidence>
<feature type="compositionally biased region" description="Polar residues" evidence="14">
    <location>
        <begin position="353"/>
        <end position="363"/>
    </location>
</feature>
<feature type="region of interest" description="Disordered" evidence="14">
    <location>
        <begin position="353"/>
        <end position="422"/>
    </location>
</feature>
<dbReference type="GO" id="GO:0005886">
    <property type="term" value="C:plasma membrane"/>
    <property type="evidence" value="ECO:0007669"/>
    <property type="project" value="UniProtKB-SubCell"/>
</dbReference>
<comment type="cofactor">
    <cofactor evidence="1">
        <name>Co(2+)</name>
        <dbReference type="ChEBI" id="CHEBI:48828"/>
    </cofactor>
</comment>
<feature type="compositionally biased region" description="Polar residues" evidence="14">
    <location>
        <begin position="413"/>
        <end position="422"/>
    </location>
</feature>
<evidence type="ECO:0000256" key="12">
    <source>
        <dbReference type="ARBA" id="ARBA00024056"/>
    </source>
</evidence>
<accession>A0A9W8MM21</accession>
<evidence type="ECO:0000256" key="15">
    <source>
        <dbReference type="SAM" id="SignalP"/>
    </source>
</evidence>
<reference evidence="17" key="1">
    <citation type="submission" date="2022-06" db="EMBL/GenBank/DDBJ databases">
        <title>Genome Sequence of Candolleomyces eurysporus.</title>
        <authorList>
            <person name="Buettner E."/>
        </authorList>
    </citation>
    <scope>NUCLEOTIDE SEQUENCE</scope>
    <source>
        <strain evidence="17">VTCC 930004</strain>
    </source>
</reference>
<evidence type="ECO:0000256" key="1">
    <source>
        <dbReference type="ARBA" id="ARBA00001941"/>
    </source>
</evidence>
<evidence type="ECO:0000256" key="4">
    <source>
        <dbReference type="ARBA" id="ARBA00022622"/>
    </source>
</evidence>
<dbReference type="InterPro" id="IPR002509">
    <property type="entry name" value="NODB_dom"/>
</dbReference>
<keyword evidence="9" id="KW-0449">Lipoprotein</keyword>
<evidence type="ECO:0000256" key="3">
    <source>
        <dbReference type="ARBA" id="ARBA00022475"/>
    </source>
</evidence>
<keyword evidence="4" id="KW-0325">Glycoprotein</keyword>
<dbReference type="PANTHER" id="PTHR10587:SF135">
    <property type="entry name" value="CHITIN DEACETYLASE 3"/>
    <property type="match status" value="1"/>
</dbReference>
<dbReference type="AlphaFoldDB" id="A0A9W8MM21"/>
<evidence type="ECO:0000256" key="2">
    <source>
        <dbReference type="ARBA" id="ARBA00004609"/>
    </source>
</evidence>
<feature type="chain" id="PRO_5040793222" description="chitin deacetylase" evidence="15">
    <location>
        <begin position="20"/>
        <end position="443"/>
    </location>
</feature>
<evidence type="ECO:0000256" key="13">
    <source>
        <dbReference type="ARBA" id="ARBA00048494"/>
    </source>
</evidence>
<evidence type="ECO:0000256" key="11">
    <source>
        <dbReference type="ARBA" id="ARBA00023326"/>
    </source>
</evidence>
<protein>
    <recommendedName>
        <fullName evidence="12">chitin deacetylase</fullName>
        <ecNumber evidence="12">3.5.1.41</ecNumber>
    </recommendedName>
</protein>
<evidence type="ECO:0000256" key="8">
    <source>
        <dbReference type="ARBA" id="ARBA00023285"/>
    </source>
</evidence>
<proteinExistence type="predicted"/>
<dbReference type="GO" id="GO:0009272">
    <property type="term" value="P:fungal-type cell wall biogenesis"/>
    <property type="evidence" value="ECO:0007669"/>
    <property type="project" value="UniProtKB-ARBA"/>
</dbReference>
<feature type="compositionally biased region" description="Low complexity" evidence="14">
    <location>
        <begin position="373"/>
        <end position="412"/>
    </location>
</feature>
<dbReference type="GO" id="GO:0006032">
    <property type="term" value="P:chitin catabolic process"/>
    <property type="evidence" value="ECO:0007669"/>
    <property type="project" value="UniProtKB-KW"/>
</dbReference>
<feature type="signal peptide" evidence="15">
    <location>
        <begin position="1"/>
        <end position="19"/>
    </location>
</feature>
<evidence type="ECO:0000256" key="10">
    <source>
        <dbReference type="ARBA" id="ARBA00023316"/>
    </source>
</evidence>
<keyword evidence="15" id="KW-0732">Signal</keyword>
<evidence type="ECO:0000256" key="9">
    <source>
        <dbReference type="ARBA" id="ARBA00023288"/>
    </source>
</evidence>
<keyword evidence="3" id="KW-1003">Cell membrane</keyword>
<dbReference type="PANTHER" id="PTHR10587">
    <property type="entry name" value="GLYCOSYL TRANSFERASE-RELATED"/>
    <property type="match status" value="1"/>
</dbReference>
<evidence type="ECO:0000256" key="5">
    <source>
        <dbReference type="ARBA" id="ARBA00023024"/>
    </source>
</evidence>
<comment type="caution">
    <text evidence="17">The sequence shown here is derived from an EMBL/GenBank/DDBJ whole genome shotgun (WGS) entry which is preliminary data.</text>
</comment>
<comment type="catalytic activity">
    <reaction evidence="13">
        <text>[(1-&gt;4)-N-acetyl-beta-D-glucosaminyl](n) + n H2O = chitosan + n acetate</text>
        <dbReference type="Rhea" id="RHEA:10464"/>
        <dbReference type="Rhea" id="RHEA-COMP:9593"/>
        <dbReference type="Rhea" id="RHEA-COMP:9597"/>
        <dbReference type="ChEBI" id="CHEBI:15377"/>
        <dbReference type="ChEBI" id="CHEBI:17029"/>
        <dbReference type="ChEBI" id="CHEBI:30089"/>
        <dbReference type="ChEBI" id="CHEBI:57704"/>
        <dbReference type="EC" id="3.5.1.41"/>
    </reaction>
    <physiologicalReaction direction="left-to-right" evidence="13">
        <dbReference type="Rhea" id="RHEA:10465"/>
    </physiologicalReaction>
</comment>
<dbReference type="GO" id="GO:0071555">
    <property type="term" value="P:cell wall organization"/>
    <property type="evidence" value="ECO:0007669"/>
    <property type="project" value="UniProtKB-KW"/>
</dbReference>
<gene>
    <name evidence="17" type="ORF">H1R20_g2126</name>
</gene>
<feature type="domain" description="NodB homology" evidence="16">
    <location>
        <begin position="154"/>
        <end position="340"/>
    </location>
</feature>
<organism evidence="17 18">
    <name type="scientific">Candolleomyces eurysporus</name>
    <dbReference type="NCBI Taxonomy" id="2828524"/>
    <lineage>
        <taxon>Eukaryota</taxon>
        <taxon>Fungi</taxon>
        <taxon>Dikarya</taxon>
        <taxon>Basidiomycota</taxon>
        <taxon>Agaricomycotina</taxon>
        <taxon>Agaricomycetes</taxon>
        <taxon>Agaricomycetidae</taxon>
        <taxon>Agaricales</taxon>
        <taxon>Agaricineae</taxon>
        <taxon>Psathyrellaceae</taxon>
        <taxon>Candolleomyces</taxon>
    </lineage>
</organism>
<dbReference type="GO" id="GO:0000272">
    <property type="term" value="P:polysaccharide catabolic process"/>
    <property type="evidence" value="ECO:0007669"/>
    <property type="project" value="UniProtKB-KW"/>
</dbReference>
<dbReference type="EC" id="3.5.1.41" evidence="12"/>
<keyword evidence="4" id="KW-0336">GPI-anchor</keyword>
<evidence type="ECO:0000259" key="16">
    <source>
        <dbReference type="PROSITE" id="PS51677"/>
    </source>
</evidence>
<evidence type="ECO:0000256" key="6">
    <source>
        <dbReference type="ARBA" id="ARBA00023136"/>
    </source>
</evidence>
<dbReference type="Proteomes" id="UP001140091">
    <property type="component" value="Unassembled WGS sequence"/>
</dbReference>
<dbReference type="GO" id="GO:0004099">
    <property type="term" value="F:chitin deacetylase activity"/>
    <property type="evidence" value="ECO:0007669"/>
    <property type="project" value="UniProtKB-EC"/>
</dbReference>
<feature type="non-terminal residue" evidence="17">
    <location>
        <position position="1"/>
    </location>
</feature>
<evidence type="ECO:0000256" key="14">
    <source>
        <dbReference type="SAM" id="MobiDB-lite"/>
    </source>
</evidence>
<keyword evidence="18" id="KW-1185">Reference proteome</keyword>
<keyword evidence="6" id="KW-0472">Membrane</keyword>
<keyword evidence="5" id="KW-0146">Chitin degradation</keyword>
<dbReference type="GO" id="GO:0098552">
    <property type="term" value="C:side of membrane"/>
    <property type="evidence" value="ECO:0007669"/>
    <property type="project" value="UniProtKB-KW"/>
</dbReference>
<dbReference type="Gene3D" id="3.20.20.370">
    <property type="entry name" value="Glycoside hydrolase/deacetylase"/>
    <property type="match status" value="1"/>
</dbReference>
<sequence>MLLSTALLLLGATLRSALAVTIPHDTHDHTHVEHVQLPGEWYQPESHPVHKLFRRAPDDGVRRPAVGSPEWAAPYPQGLPDSSQLPSAWVDALNAAVAAGRIPDIPQTTLPPTANPGDPVNPVYPPGLNPIGPEICSTTYRCRHADDIWDAPDGVFASSFDDGPLDGTEELVDFLTANNVQTTHFMIGLNILQQPTLFLKAFDAGNDIAVHTYNHPHMTTLSNLDVVAQLGWTMQIIHESTGGRVARYWRPPYGDSDNRVRAIAEEVFGLETVIWNRDVNDWRLASGGTTPEQIVTEVTEWLGGPKSPGLVVLHHERTEDTVSVFTSAFPLIAQNGWRFESLASVYGGGSYQNARSSTSSVQRASIVDGAGGSDTPSDTTSTTSAITTTTAGTTSATTTTAASTTTESGGPSQSEPANSSSVRASYHWTVSVTLGALLAALLL</sequence>